<evidence type="ECO:0000313" key="1">
    <source>
        <dbReference type="EMBL" id="KAI0037922.1"/>
    </source>
</evidence>
<name>A0ACB8R1Y7_9AGAM</name>
<accession>A0ACB8R1Y7</accession>
<protein>
    <submittedName>
        <fullName evidence="1">Uncharacterized protein</fullName>
    </submittedName>
</protein>
<organism evidence="1 2">
    <name type="scientific">Auriscalpium vulgare</name>
    <dbReference type="NCBI Taxonomy" id="40419"/>
    <lineage>
        <taxon>Eukaryota</taxon>
        <taxon>Fungi</taxon>
        <taxon>Dikarya</taxon>
        <taxon>Basidiomycota</taxon>
        <taxon>Agaricomycotina</taxon>
        <taxon>Agaricomycetes</taxon>
        <taxon>Russulales</taxon>
        <taxon>Auriscalpiaceae</taxon>
        <taxon>Auriscalpium</taxon>
    </lineage>
</organism>
<dbReference type="Proteomes" id="UP000814033">
    <property type="component" value="Unassembled WGS sequence"/>
</dbReference>
<proteinExistence type="predicted"/>
<dbReference type="EMBL" id="MU276658">
    <property type="protein sequence ID" value="KAI0037922.1"/>
    <property type="molecule type" value="Genomic_DNA"/>
</dbReference>
<gene>
    <name evidence="1" type="ORF">FA95DRAFT_1613777</name>
</gene>
<comment type="caution">
    <text evidence="1">The sequence shown here is derived from an EMBL/GenBank/DDBJ whole genome shotgun (WGS) entry which is preliminary data.</text>
</comment>
<reference evidence="1" key="2">
    <citation type="journal article" date="2022" name="New Phytol.">
        <title>Evolutionary transition to the ectomycorrhizal habit in the genomes of a hyperdiverse lineage of mushroom-forming fungi.</title>
        <authorList>
            <person name="Looney B."/>
            <person name="Miyauchi S."/>
            <person name="Morin E."/>
            <person name="Drula E."/>
            <person name="Courty P.E."/>
            <person name="Kohler A."/>
            <person name="Kuo A."/>
            <person name="LaButti K."/>
            <person name="Pangilinan J."/>
            <person name="Lipzen A."/>
            <person name="Riley R."/>
            <person name="Andreopoulos W."/>
            <person name="He G."/>
            <person name="Johnson J."/>
            <person name="Nolan M."/>
            <person name="Tritt A."/>
            <person name="Barry K.W."/>
            <person name="Grigoriev I.V."/>
            <person name="Nagy L.G."/>
            <person name="Hibbett D."/>
            <person name="Henrissat B."/>
            <person name="Matheny P.B."/>
            <person name="Labbe J."/>
            <person name="Martin F.M."/>
        </authorList>
    </citation>
    <scope>NUCLEOTIDE SEQUENCE</scope>
    <source>
        <strain evidence="1">FP105234-sp</strain>
    </source>
</reference>
<keyword evidence="2" id="KW-1185">Reference proteome</keyword>
<evidence type="ECO:0000313" key="2">
    <source>
        <dbReference type="Proteomes" id="UP000814033"/>
    </source>
</evidence>
<reference evidence="1" key="1">
    <citation type="submission" date="2021-02" db="EMBL/GenBank/DDBJ databases">
        <authorList>
            <consortium name="DOE Joint Genome Institute"/>
            <person name="Ahrendt S."/>
            <person name="Looney B.P."/>
            <person name="Miyauchi S."/>
            <person name="Morin E."/>
            <person name="Drula E."/>
            <person name="Courty P.E."/>
            <person name="Chicoki N."/>
            <person name="Fauchery L."/>
            <person name="Kohler A."/>
            <person name="Kuo A."/>
            <person name="Labutti K."/>
            <person name="Pangilinan J."/>
            <person name="Lipzen A."/>
            <person name="Riley R."/>
            <person name="Andreopoulos W."/>
            <person name="He G."/>
            <person name="Johnson J."/>
            <person name="Barry K.W."/>
            <person name="Grigoriev I.V."/>
            <person name="Nagy L."/>
            <person name="Hibbett D."/>
            <person name="Henrissat B."/>
            <person name="Matheny P.B."/>
            <person name="Labbe J."/>
            <person name="Martin F."/>
        </authorList>
    </citation>
    <scope>NUCLEOTIDE SEQUENCE</scope>
    <source>
        <strain evidence="1">FP105234-sp</strain>
    </source>
</reference>
<sequence length="406" mass="44868">MSSPSRASSESSIGTVPLADATAEQLEVYVNKILESRLRKRKSHDLDADEESDGETVALQYADYGRAFARLGEPFTTVFTIVDHGLHLEARKAESDGDDWDSDATLETEDEQRLTQDWTILCKLIPGFQHDMIVLAEKRKIRKVISNEITSGAEHARADDSSGLKGAILGYLHLDITLPLDPPIPVQDVHKSLRGWNHPATATLLTPIEWEANPTVWTDILAGRRQVTAEQMPRLLYPEGHVFNPENIEGGLFRGHVLVRSAKHLYQGPSSALQGPGYKKGRAGIAKLIGMTKMTPHALAYVIVQARFSISDAQEWHVIDRDFDYRTFFWNVVDALETDEGKATLAFFDHEVFGKTESITPTVPAGPSAFSKLKRQRAAKRARIADQDTTDSATDETVGLAVAGSQ</sequence>